<feature type="domain" description="RecJ OB" evidence="8">
    <location>
        <begin position="450"/>
        <end position="540"/>
    </location>
</feature>
<dbReference type="EMBL" id="VSSQ01000092">
    <property type="protein sequence ID" value="MPL75919.1"/>
    <property type="molecule type" value="Genomic_DNA"/>
</dbReference>
<dbReference type="InterPro" id="IPR004610">
    <property type="entry name" value="RecJ"/>
</dbReference>
<evidence type="ECO:0000259" key="6">
    <source>
        <dbReference type="Pfam" id="PF01368"/>
    </source>
</evidence>
<comment type="similarity">
    <text evidence="1">Belongs to the RecJ family.</text>
</comment>
<evidence type="ECO:0000256" key="5">
    <source>
        <dbReference type="ARBA" id="ARBA00022839"/>
    </source>
</evidence>
<dbReference type="InterPro" id="IPR003156">
    <property type="entry name" value="DHHA1_dom"/>
</dbReference>
<evidence type="ECO:0000256" key="2">
    <source>
        <dbReference type="ARBA" id="ARBA00019841"/>
    </source>
</evidence>
<dbReference type="AlphaFoldDB" id="A0A644UAB3"/>
<dbReference type="PANTHER" id="PTHR30255">
    <property type="entry name" value="SINGLE-STRANDED-DNA-SPECIFIC EXONUCLEASE RECJ"/>
    <property type="match status" value="1"/>
</dbReference>
<dbReference type="GO" id="GO:0003676">
    <property type="term" value="F:nucleic acid binding"/>
    <property type="evidence" value="ECO:0007669"/>
    <property type="project" value="InterPro"/>
</dbReference>
<comment type="caution">
    <text evidence="9">The sequence shown here is derived from an EMBL/GenBank/DDBJ whole genome shotgun (WGS) entry which is preliminary data.</text>
</comment>
<dbReference type="Pfam" id="PF02272">
    <property type="entry name" value="DHHA1"/>
    <property type="match status" value="1"/>
</dbReference>
<keyword evidence="4" id="KW-0378">Hydrolase</keyword>
<evidence type="ECO:0000313" key="9">
    <source>
        <dbReference type="EMBL" id="MPL75919.1"/>
    </source>
</evidence>
<protein>
    <recommendedName>
        <fullName evidence="2">Single-stranded-DNA-specific exonuclease RecJ</fullName>
    </recommendedName>
</protein>
<dbReference type="InterPro" id="IPR038763">
    <property type="entry name" value="DHH_sf"/>
</dbReference>
<dbReference type="Pfam" id="PF17768">
    <property type="entry name" value="RecJ_OB"/>
    <property type="match status" value="1"/>
</dbReference>
<dbReference type="InterPro" id="IPR051673">
    <property type="entry name" value="SSDNA_exonuclease_RecJ"/>
</dbReference>
<feature type="domain" description="DDH" evidence="6">
    <location>
        <begin position="61"/>
        <end position="218"/>
    </location>
</feature>
<dbReference type="SUPFAM" id="SSF64182">
    <property type="entry name" value="DHH phosphoesterases"/>
    <property type="match status" value="1"/>
</dbReference>
<evidence type="ECO:0000259" key="8">
    <source>
        <dbReference type="Pfam" id="PF17768"/>
    </source>
</evidence>
<dbReference type="GO" id="GO:0006310">
    <property type="term" value="P:DNA recombination"/>
    <property type="evidence" value="ECO:0007669"/>
    <property type="project" value="InterPro"/>
</dbReference>
<dbReference type="Gene3D" id="3.90.1640.30">
    <property type="match status" value="1"/>
</dbReference>
<keyword evidence="3" id="KW-0540">Nuclease</keyword>
<feature type="domain" description="DHHA1" evidence="7">
    <location>
        <begin position="341"/>
        <end position="429"/>
    </location>
</feature>
<dbReference type="InterPro" id="IPR041122">
    <property type="entry name" value="RecJ_OB"/>
</dbReference>
<name>A0A644UAB3_9ZZZZ</name>
<dbReference type="GO" id="GO:0006281">
    <property type="term" value="P:DNA repair"/>
    <property type="evidence" value="ECO:0007669"/>
    <property type="project" value="InterPro"/>
</dbReference>
<dbReference type="GO" id="GO:0008409">
    <property type="term" value="F:5'-3' exonuclease activity"/>
    <property type="evidence" value="ECO:0007669"/>
    <property type="project" value="InterPro"/>
</dbReference>
<accession>A0A644UAB3</accession>
<evidence type="ECO:0000256" key="3">
    <source>
        <dbReference type="ARBA" id="ARBA00022722"/>
    </source>
</evidence>
<keyword evidence="5" id="KW-0269">Exonuclease</keyword>
<gene>
    <name evidence="9" type="ORF">SDC9_21762</name>
</gene>
<evidence type="ECO:0000256" key="4">
    <source>
        <dbReference type="ARBA" id="ARBA00022801"/>
    </source>
</evidence>
<organism evidence="9">
    <name type="scientific">bioreactor metagenome</name>
    <dbReference type="NCBI Taxonomy" id="1076179"/>
    <lineage>
        <taxon>unclassified sequences</taxon>
        <taxon>metagenomes</taxon>
        <taxon>ecological metagenomes</taxon>
    </lineage>
</organism>
<dbReference type="Pfam" id="PF01368">
    <property type="entry name" value="DHH"/>
    <property type="match status" value="1"/>
</dbReference>
<proteinExistence type="inferred from homology"/>
<evidence type="ECO:0000256" key="1">
    <source>
        <dbReference type="ARBA" id="ARBA00005915"/>
    </source>
</evidence>
<dbReference type="NCBIfam" id="TIGR00644">
    <property type="entry name" value="recJ"/>
    <property type="match status" value="1"/>
</dbReference>
<dbReference type="InterPro" id="IPR001667">
    <property type="entry name" value="DDH_dom"/>
</dbReference>
<sequence length="547" mass="63091">MILTPLQNKILEQKGFDLENKAELEKFLFPNWDRDLLDTKKIKDIDKSIKRIKKAIDENEKIIIYADYDCDGIPGAVILNDFFEKINYKNFSVYIPHRHNEGYGLNKNAIQKFIEAEVSLLITVDVGITNLEEIKFAEENGINVIVTDHHLPILDDKAKQILPKAFSIINTKQIGDKSEEKFLCGASTAWKLVNAFLNKYRKEFGIGEGWEKWLLDMVGIATIADLVPLKNENRLLAKYGLAVLKKTRRPGLLRILSNAKVNQKKINEDDIAFALAPRINAASRMAEPIHAFYALLQNEEAVNYANELEKYNSARKQESKDAETIIDYEKFSEEKIILIGDEKWTPGIIGLVASRVCETVKKTTFVWGVGEDENILKGSVRAGEDGYNVVEIMTSCQYLFENFGGHEMAGGFAIHKNNLGKFQEFLREYKIERKENQEIEEKKNLEFIDIEIKDVNRKLFDQIKIFAPFGMQNEKIIFKIKLKENDFVQSKRFGKNLEHLEISINGIRGIEFFVSEERENKLLAQKEFLINLEWDNFRGDIVMRFVK</sequence>
<reference evidence="9" key="1">
    <citation type="submission" date="2019-08" db="EMBL/GenBank/DDBJ databases">
        <authorList>
            <person name="Kucharzyk K."/>
            <person name="Murdoch R.W."/>
            <person name="Higgins S."/>
            <person name="Loffler F."/>
        </authorList>
    </citation>
    <scope>NUCLEOTIDE SEQUENCE</scope>
</reference>
<dbReference type="PANTHER" id="PTHR30255:SF2">
    <property type="entry name" value="SINGLE-STRANDED-DNA-SPECIFIC EXONUCLEASE RECJ"/>
    <property type="match status" value="1"/>
</dbReference>
<dbReference type="Gene3D" id="3.10.310.30">
    <property type="match status" value="1"/>
</dbReference>
<evidence type="ECO:0000259" key="7">
    <source>
        <dbReference type="Pfam" id="PF02272"/>
    </source>
</evidence>